<sequence>MKIKQKKLKAENFRYVTKEIIRDPMIYLDDFFRGQTRITYWLRDINLVVNHAVCSDMACTTLSEGGFHCRQLIEQVEVAYVIYKQCHFKKQAKPLEFFKTKKDYWAFVLDGDVTFDGKVDPADTLSKFFSYQSLPGWYETLDDMMIYLADQTGLGDERFGDRIVAIRELLLRLAQALYHICDNGGLSVEMPSYLTAYSADAKAKDEDRDDEGTDESAASEDEPEATGELLLDEGTEEQTN</sequence>
<feature type="region of interest" description="Disordered" evidence="1">
    <location>
        <begin position="200"/>
        <end position="240"/>
    </location>
</feature>
<reference evidence="3" key="1">
    <citation type="submission" date="2016-10" db="EMBL/GenBank/DDBJ databases">
        <authorList>
            <person name="Varghese N."/>
            <person name="Submissions S."/>
        </authorList>
    </citation>
    <scope>NUCLEOTIDE SEQUENCE [LARGE SCALE GENOMIC DNA]</scope>
    <source>
        <strain evidence="3">Jip14</strain>
    </source>
</reference>
<evidence type="ECO:0000313" key="2">
    <source>
        <dbReference type="EMBL" id="SEL83747.1"/>
    </source>
</evidence>
<evidence type="ECO:0000256" key="1">
    <source>
        <dbReference type="SAM" id="MobiDB-lite"/>
    </source>
</evidence>
<dbReference type="AlphaFoldDB" id="A0A1H7TIT8"/>
<evidence type="ECO:0000313" key="3">
    <source>
        <dbReference type="Proteomes" id="UP000198916"/>
    </source>
</evidence>
<dbReference type="Proteomes" id="UP000198916">
    <property type="component" value="Unassembled WGS sequence"/>
</dbReference>
<keyword evidence="3" id="KW-1185">Reference proteome</keyword>
<organism evidence="2 3">
    <name type="scientific">Parapedobacter koreensis</name>
    <dbReference type="NCBI Taxonomy" id="332977"/>
    <lineage>
        <taxon>Bacteria</taxon>
        <taxon>Pseudomonadati</taxon>
        <taxon>Bacteroidota</taxon>
        <taxon>Sphingobacteriia</taxon>
        <taxon>Sphingobacteriales</taxon>
        <taxon>Sphingobacteriaceae</taxon>
        <taxon>Parapedobacter</taxon>
    </lineage>
</organism>
<feature type="compositionally biased region" description="Acidic residues" evidence="1">
    <location>
        <begin position="207"/>
        <end position="240"/>
    </location>
</feature>
<dbReference type="STRING" id="332977.SAMN05421740_11148"/>
<dbReference type="OrthoDB" id="702709at2"/>
<gene>
    <name evidence="2" type="ORF">SAMN05421740_11148</name>
</gene>
<dbReference type="EMBL" id="FNZR01000011">
    <property type="protein sequence ID" value="SEL83747.1"/>
    <property type="molecule type" value="Genomic_DNA"/>
</dbReference>
<dbReference type="RefSeq" id="WP_090608604.1">
    <property type="nucleotide sequence ID" value="NZ_FNZR01000011.1"/>
</dbReference>
<protein>
    <submittedName>
        <fullName evidence="2">Uncharacterized protein</fullName>
    </submittedName>
</protein>
<accession>A0A1H7TIT8</accession>
<name>A0A1H7TIT8_9SPHI</name>
<proteinExistence type="predicted"/>